<feature type="compositionally biased region" description="Low complexity" evidence="1">
    <location>
        <begin position="28"/>
        <end position="43"/>
    </location>
</feature>
<dbReference type="OrthoDB" id="304343at2"/>
<dbReference type="RefSeq" id="WP_145204783.1">
    <property type="nucleotide sequence ID" value="NZ_CP036434.1"/>
</dbReference>
<gene>
    <name evidence="3" type="ORF">Poly30_53440</name>
</gene>
<evidence type="ECO:0000256" key="1">
    <source>
        <dbReference type="SAM" id="MobiDB-lite"/>
    </source>
</evidence>
<reference evidence="3 4" key="1">
    <citation type="submission" date="2019-02" db="EMBL/GenBank/DDBJ databases">
        <title>Deep-cultivation of Planctomycetes and their phenomic and genomic characterization uncovers novel biology.</title>
        <authorList>
            <person name="Wiegand S."/>
            <person name="Jogler M."/>
            <person name="Boedeker C."/>
            <person name="Pinto D."/>
            <person name="Vollmers J."/>
            <person name="Rivas-Marin E."/>
            <person name="Kohn T."/>
            <person name="Peeters S.H."/>
            <person name="Heuer A."/>
            <person name="Rast P."/>
            <person name="Oberbeckmann S."/>
            <person name="Bunk B."/>
            <person name="Jeske O."/>
            <person name="Meyerdierks A."/>
            <person name="Storesund J.E."/>
            <person name="Kallscheuer N."/>
            <person name="Luecker S."/>
            <person name="Lage O.M."/>
            <person name="Pohl T."/>
            <person name="Merkel B.J."/>
            <person name="Hornburger P."/>
            <person name="Mueller R.-W."/>
            <person name="Bruemmer F."/>
            <person name="Labrenz M."/>
            <person name="Spormann A.M."/>
            <person name="Op den Camp H."/>
            <person name="Overmann J."/>
            <person name="Amann R."/>
            <person name="Jetten M.S.M."/>
            <person name="Mascher T."/>
            <person name="Medema M.H."/>
            <person name="Devos D.P."/>
            <person name="Kaster A.-K."/>
            <person name="Ovreas L."/>
            <person name="Rohde M."/>
            <person name="Galperin M.Y."/>
            <person name="Jogler C."/>
        </authorList>
    </citation>
    <scope>NUCLEOTIDE SEQUENCE [LARGE SCALE GENOMIC DNA]</scope>
    <source>
        <strain evidence="3 4">Poly30</strain>
    </source>
</reference>
<proteinExistence type="predicted"/>
<feature type="chain" id="PRO_5022061168" evidence="2">
    <location>
        <begin position="21"/>
        <end position="843"/>
    </location>
</feature>
<dbReference type="Proteomes" id="UP000320390">
    <property type="component" value="Chromosome"/>
</dbReference>
<evidence type="ECO:0000256" key="2">
    <source>
        <dbReference type="SAM" id="SignalP"/>
    </source>
</evidence>
<accession>A0A518F0C5</accession>
<keyword evidence="4" id="KW-1185">Reference proteome</keyword>
<evidence type="ECO:0000313" key="3">
    <source>
        <dbReference type="EMBL" id="QDV09784.1"/>
    </source>
</evidence>
<protein>
    <submittedName>
        <fullName evidence="3">Uncharacterized protein</fullName>
    </submittedName>
</protein>
<sequence length="843" mass="89245" precursor="true">MTSTPLALFVSALFIAPAFAQDLDPRTASAGSPAAQARANAPEEGGDLGALEVTESTPRPGRVKRTLLPGVDDALPAPRGEVFFQPRDTEPFTGRSDAEVAAAPPIDPLAVDPHSVLYFTEHADGTWVRGRTYKARVNEDGFRYIPFLGSSAPRNWPVDFRLESAELGGEPLMLTENATVERSGDRFVLDRGPVDVLYDVTLESVEQSFAVDVAGAAGDLVLELSVVSDLEGSAHTASPGAFRFSGPSGGLDYGTAVVFDGAGRSASVPATLEGDRLQLTVPAAFLAAASGPILVDPVLTSFAVDTVTGDQRDIDIAYDRTGDAFTYVYEDTFSGTDNDIYSRTFDSGGTLLFGVYIDSSDEDWIDPSVANLNLANKNLVVASRISALNGSSEIVGRIMDVTAGTVDPEIVIGEGTASWDNFRPDVGGNSSGALATVFLVVWERAFTADTQPRYRVVFADGTLGNIQFFDNGNFTRTGVVISESTGDPATVNVWNVAYRSRDNSTGAVSLRGLQINAGGAIVNGPANIVTLPSGQDLNEVDVSEALSLDGYAPTYVISYDEYSTPIEDTYLVFCRNNQRVNTISLQESEHAELARQQVEARLSTTAEDFMVTYLEEQPSGIYDAFITTFDLAEGAFAAISERRTRLGSTDTSYALGATPGEGVPLASRFSGGFYTSRISATAWVNFNTNDLDALSATHIADAGFSQGFQYCYGNPNSTGDRGFLSMFGDRSTTATKFLEASALPPNTFGYFFCGPGFSNVAGPGGSQGVLCVGGAIGRYSNAVASTGANGRLALAINPTMLAQPNGPVAAMAGQLWQFQCWHRDSAGGSATSNFTNAVTTLFR</sequence>
<dbReference type="AlphaFoldDB" id="A0A518F0C5"/>
<dbReference type="EMBL" id="CP036434">
    <property type="protein sequence ID" value="QDV09784.1"/>
    <property type="molecule type" value="Genomic_DNA"/>
</dbReference>
<evidence type="ECO:0000313" key="4">
    <source>
        <dbReference type="Proteomes" id="UP000320390"/>
    </source>
</evidence>
<feature type="signal peptide" evidence="2">
    <location>
        <begin position="1"/>
        <end position="20"/>
    </location>
</feature>
<keyword evidence="2" id="KW-0732">Signal</keyword>
<feature type="region of interest" description="Disordered" evidence="1">
    <location>
        <begin position="26"/>
        <end position="61"/>
    </location>
</feature>
<name>A0A518F0C5_9BACT</name>
<organism evidence="3 4">
    <name type="scientific">Saltatorellus ferox</name>
    <dbReference type="NCBI Taxonomy" id="2528018"/>
    <lineage>
        <taxon>Bacteria</taxon>
        <taxon>Pseudomonadati</taxon>
        <taxon>Planctomycetota</taxon>
        <taxon>Planctomycetia</taxon>
        <taxon>Planctomycetia incertae sedis</taxon>
        <taxon>Saltatorellus</taxon>
    </lineage>
</organism>